<sequence>MSAQVLASEAEILNITAEVRRSANFSPSVWDDHLLSCASLEEETKTEQHVQELKEELRTMLMAPVEKVSQKLDLIDDIQRLGVSRHFEKEIEEILRKIHENYYHCDNLQYDEDLYSAGLCFRLLRQQGYNISCDIFSKFTNGDGKFKESLVNDVVGLLSLYEAAHLMIRGEDVLEEALTFTTTHLESAAQRLSSPLSKQVTHALNQPFWKGLTRIEAMHYLSIYGENDSHNETLLTFAKLDFNLLQKVHQKELSDITRWWKDLDFVNKLPFARNRVAEAYFWALAVYFEPEHALARMITCKFVAIVTVVDDIYDVYGTYEELELFTEAIERWDVSAVDQLPGYMKVCYEALLNAYTEFEEKLAKKGILYRIHHAREAFKVQVRAYIQEAKWFKQKYTPTMDEYMAIELDTSFLPFSTLTFVGRDIVTMDSMDWVLSDPKIVKATSVIGRILNDLVGHKFEQKREHIASSVECYMNQYGVTEEKAKTELIKQVNDAWKDINEELLHSNTSIPKPLLWQILNLARSAEVLYKNEDLYTHPKNVLQGYLHSLFVEPAPM</sequence>
<dbReference type="SFLD" id="SFLDS00005">
    <property type="entry name" value="Isoprenoid_Synthase_Type_I"/>
    <property type="match status" value="1"/>
</dbReference>
<feature type="domain" description="Terpene synthase N-terminal" evidence="6">
    <location>
        <begin position="30"/>
        <end position="204"/>
    </location>
</feature>
<accession>A0AAW1XP36</accession>
<dbReference type="SUPFAM" id="SSF48576">
    <property type="entry name" value="Terpenoid synthases"/>
    <property type="match status" value="1"/>
</dbReference>
<comment type="similarity">
    <text evidence="5">Belongs to the terpene synthase family. Tpsb subfamily.</text>
</comment>
<dbReference type="CDD" id="cd00684">
    <property type="entry name" value="Terpene_cyclase_plant_C1"/>
    <property type="match status" value="1"/>
</dbReference>
<evidence type="ECO:0000256" key="5">
    <source>
        <dbReference type="ARBA" id="ARBA00033744"/>
    </source>
</evidence>
<evidence type="ECO:0000259" key="6">
    <source>
        <dbReference type="Pfam" id="PF01397"/>
    </source>
</evidence>
<keyword evidence="9" id="KW-1185">Reference proteome</keyword>
<dbReference type="AlphaFoldDB" id="A0AAW1XP36"/>
<dbReference type="FunFam" id="1.10.600.10:FF:000007">
    <property type="entry name" value="Isoprene synthase, chloroplastic"/>
    <property type="match status" value="1"/>
</dbReference>
<dbReference type="InterPro" id="IPR001906">
    <property type="entry name" value="Terpene_synth_N"/>
</dbReference>
<dbReference type="Pfam" id="PF03936">
    <property type="entry name" value="Terpene_synth_C"/>
    <property type="match status" value="1"/>
</dbReference>
<dbReference type="EMBL" id="JBEDUW010000003">
    <property type="protein sequence ID" value="KAK9938208.1"/>
    <property type="molecule type" value="Genomic_DNA"/>
</dbReference>
<dbReference type="GO" id="GO:0016102">
    <property type="term" value="P:diterpenoid biosynthetic process"/>
    <property type="evidence" value="ECO:0007669"/>
    <property type="project" value="InterPro"/>
</dbReference>
<comment type="cofactor">
    <cofactor evidence="1">
        <name>Mg(2+)</name>
        <dbReference type="ChEBI" id="CHEBI:18420"/>
    </cofactor>
</comment>
<dbReference type="FunFam" id="1.50.10.130:FF:000001">
    <property type="entry name" value="Isoprene synthase, chloroplastic"/>
    <property type="match status" value="1"/>
</dbReference>
<evidence type="ECO:0000256" key="1">
    <source>
        <dbReference type="ARBA" id="ARBA00001946"/>
    </source>
</evidence>
<dbReference type="InterPro" id="IPR034741">
    <property type="entry name" value="Terpene_cyclase-like_1_C"/>
</dbReference>
<keyword evidence="3" id="KW-0460">Magnesium</keyword>
<dbReference type="InterPro" id="IPR008930">
    <property type="entry name" value="Terpenoid_cyclase/PrenylTrfase"/>
</dbReference>
<dbReference type="InterPro" id="IPR036965">
    <property type="entry name" value="Terpene_synth_N_sf"/>
</dbReference>
<evidence type="ECO:0000313" key="8">
    <source>
        <dbReference type="EMBL" id="KAK9938208.1"/>
    </source>
</evidence>
<dbReference type="InterPro" id="IPR005630">
    <property type="entry name" value="Terpene_synthase_metal-bd"/>
</dbReference>
<feature type="domain" description="Terpene synthase metal-binding" evidence="7">
    <location>
        <begin position="261"/>
        <end position="498"/>
    </location>
</feature>
<dbReference type="Pfam" id="PF01397">
    <property type="entry name" value="Terpene_synth"/>
    <property type="match status" value="1"/>
</dbReference>
<evidence type="ECO:0000256" key="4">
    <source>
        <dbReference type="ARBA" id="ARBA00023239"/>
    </source>
</evidence>
<proteinExistence type="inferred from homology"/>
<organism evidence="8 9">
    <name type="scientific">Rubus argutus</name>
    <name type="common">Southern blackberry</name>
    <dbReference type="NCBI Taxonomy" id="59490"/>
    <lineage>
        <taxon>Eukaryota</taxon>
        <taxon>Viridiplantae</taxon>
        <taxon>Streptophyta</taxon>
        <taxon>Embryophyta</taxon>
        <taxon>Tracheophyta</taxon>
        <taxon>Spermatophyta</taxon>
        <taxon>Magnoliopsida</taxon>
        <taxon>eudicotyledons</taxon>
        <taxon>Gunneridae</taxon>
        <taxon>Pentapetalae</taxon>
        <taxon>rosids</taxon>
        <taxon>fabids</taxon>
        <taxon>Rosales</taxon>
        <taxon>Rosaceae</taxon>
        <taxon>Rosoideae</taxon>
        <taxon>Rosoideae incertae sedis</taxon>
        <taxon>Rubus</taxon>
    </lineage>
</organism>
<dbReference type="PANTHER" id="PTHR31225:SF221">
    <property type="entry name" value="(-)-GERMACRENE D SYNTHASE"/>
    <property type="match status" value="1"/>
</dbReference>
<evidence type="ECO:0000256" key="3">
    <source>
        <dbReference type="ARBA" id="ARBA00022842"/>
    </source>
</evidence>
<name>A0AAW1XP36_RUBAR</name>
<keyword evidence="2" id="KW-0479">Metal-binding</keyword>
<dbReference type="Proteomes" id="UP001457282">
    <property type="component" value="Unassembled WGS sequence"/>
</dbReference>
<dbReference type="GO" id="GO:0000287">
    <property type="term" value="F:magnesium ion binding"/>
    <property type="evidence" value="ECO:0007669"/>
    <property type="project" value="InterPro"/>
</dbReference>
<dbReference type="PANTHER" id="PTHR31225">
    <property type="entry name" value="OS04G0344100 PROTEIN-RELATED"/>
    <property type="match status" value="1"/>
</dbReference>
<dbReference type="SFLD" id="SFLDG01019">
    <property type="entry name" value="Terpene_Cyclase_Like_1_C_Termi"/>
    <property type="match status" value="1"/>
</dbReference>
<dbReference type="Gene3D" id="1.10.600.10">
    <property type="entry name" value="Farnesyl Diphosphate Synthase"/>
    <property type="match status" value="1"/>
</dbReference>
<evidence type="ECO:0000256" key="2">
    <source>
        <dbReference type="ARBA" id="ARBA00022723"/>
    </source>
</evidence>
<dbReference type="InterPro" id="IPR008949">
    <property type="entry name" value="Isoprenoid_synthase_dom_sf"/>
</dbReference>
<gene>
    <name evidence="8" type="ORF">M0R45_014961</name>
</gene>
<evidence type="ECO:0000259" key="7">
    <source>
        <dbReference type="Pfam" id="PF03936"/>
    </source>
</evidence>
<evidence type="ECO:0000313" key="9">
    <source>
        <dbReference type="Proteomes" id="UP001457282"/>
    </source>
</evidence>
<protein>
    <submittedName>
        <fullName evidence="8">Uncharacterized protein</fullName>
    </submittedName>
</protein>
<dbReference type="InterPro" id="IPR044814">
    <property type="entry name" value="Terpene_cyclase_plant_C1"/>
</dbReference>
<comment type="caution">
    <text evidence="8">The sequence shown here is derived from an EMBL/GenBank/DDBJ whole genome shotgun (WGS) entry which is preliminary data.</text>
</comment>
<dbReference type="SUPFAM" id="SSF48239">
    <property type="entry name" value="Terpenoid cyclases/Protein prenyltransferases"/>
    <property type="match status" value="1"/>
</dbReference>
<reference evidence="8 9" key="1">
    <citation type="journal article" date="2023" name="G3 (Bethesda)">
        <title>A chromosome-length genome assembly and annotation of blackberry (Rubus argutus, cv. 'Hillquist').</title>
        <authorList>
            <person name="Bruna T."/>
            <person name="Aryal R."/>
            <person name="Dudchenko O."/>
            <person name="Sargent D.J."/>
            <person name="Mead D."/>
            <person name="Buti M."/>
            <person name="Cavallini A."/>
            <person name="Hytonen T."/>
            <person name="Andres J."/>
            <person name="Pham M."/>
            <person name="Weisz D."/>
            <person name="Mascagni F."/>
            <person name="Usai G."/>
            <person name="Natali L."/>
            <person name="Bassil N."/>
            <person name="Fernandez G.E."/>
            <person name="Lomsadze A."/>
            <person name="Armour M."/>
            <person name="Olukolu B."/>
            <person name="Poorten T."/>
            <person name="Britton C."/>
            <person name="Davik J."/>
            <person name="Ashrafi H."/>
            <person name="Aiden E.L."/>
            <person name="Borodovsky M."/>
            <person name="Worthington M."/>
        </authorList>
    </citation>
    <scope>NUCLEOTIDE SEQUENCE [LARGE SCALE GENOMIC DNA]</scope>
    <source>
        <strain evidence="8">PI 553951</strain>
    </source>
</reference>
<dbReference type="GO" id="GO:0010333">
    <property type="term" value="F:terpene synthase activity"/>
    <property type="evidence" value="ECO:0007669"/>
    <property type="project" value="InterPro"/>
</dbReference>
<dbReference type="Gene3D" id="1.50.10.130">
    <property type="entry name" value="Terpene synthase, N-terminal domain"/>
    <property type="match status" value="1"/>
</dbReference>
<dbReference type="InterPro" id="IPR050148">
    <property type="entry name" value="Terpene_synthase-like"/>
</dbReference>
<keyword evidence="4" id="KW-0456">Lyase</keyword>